<feature type="transmembrane region" description="Helical" evidence="7">
    <location>
        <begin position="29"/>
        <end position="49"/>
    </location>
</feature>
<keyword evidence="6 7" id="KW-0472">Membrane</keyword>
<gene>
    <name evidence="9" type="ORF">ACFQ2V_08050</name>
</gene>
<evidence type="ECO:0000259" key="8">
    <source>
        <dbReference type="Pfam" id="PF09335"/>
    </source>
</evidence>
<comment type="subcellular location">
    <subcellularLocation>
        <location evidence="1 7">Cell membrane</location>
        <topology evidence="1 7">Multi-pass membrane protein</topology>
    </subcellularLocation>
</comment>
<evidence type="ECO:0000313" key="10">
    <source>
        <dbReference type="Proteomes" id="UP001597046"/>
    </source>
</evidence>
<protein>
    <submittedName>
        <fullName evidence="9">DedA family protein</fullName>
    </submittedName>
</protein>
<evidence type="ECO:0000256" key="1">
    <source>
        <dbReference type="ARBA" id="ARBA00004651"/>
    </source>
</evidence>
<sequence>MHALAALPAAVPALGPKWMDPAYLLDQYGGAFFWIAIAIVFIECGLLFPILPGDSLLFAVGLFVATGQVHVNLGVAILALCGAAFIGNVAGYEIGRAIGTPLYERDGRVLKKKYFDQTTDFFDQHGNKALVIGRFVPIVRTFITVVAGVSRMERRRFFTWSAVGAVLWAAGLTLLGYFLGQAFPWISDKLEIAILLIVAVSVLPMVFEVVKHRRQAKAMAAEAGEAAGDLADRTPGSDRRA</sequence>
<dbReference type="EMBL" id="JBHTKH010000004">
    <property type="protein sequence ID" value="MFD1054254.1"/>
    <property type="molecule type" value="Genomic_DNA"/>
</dbReference>
<evidence type="ECO:0000256" key="6">
    <source>
        <dbReference type="ARBA" id="ARBA00023136"/>
    </source>
</evidence>
<evidence type="ECO:0000256" key="2">
    <source>
        <dbReference type="ARBA" id="ARBA00010792"/>
    </source>
</evidence>
<evidence type="ECO:0000256" key="3">
    <source>
        <dbReference type="ARBA" id="ARBA00022475"/>
    </source>
</evidence>
<evidence type="ECO:0000256" key="4">
    <source>
        <dbReference type="ARBA" id="ARBA00022692"/>
    </source>
</evidence>
<keyword evidence="5 7" id="KW-1133">Transmembrane helix</keyword>
<feature type="domain" description="VTT" evidence="8">
    <location>
        <begin position="51"/>
        <end position="177"/>
    </location>
</feature>
<feature type="transmembrane region" description="Helical" evidence="7">
    <location>
        <begin position="131"/>
        <end position="150"/>
    </location>
</feature>
<dbReference type="PANTHER" id="PTHR30353">
    <property type="entry name" value="INNER MEMBRANE PROTEIN DEDA-RELATED"/>
    <property type="match status" value="1"/>
</dbReference>
<dbReference type="InterPro" id="IPR032816">
    <property type="entry name" value="VTT_dom"/>
</dbReference>
<evidence type="ECO:0000256" key="5">
    <source>
        <dbReference type="ARBA" id="ARBA00022989"/>
    </source>
</evidence>
<dbReference type="RefSeq" id="WP_386052157.1">
    <property type="nucleotide sequence ID" value="NZ_JBHTKH010000004.1"/>
</dbReference>
<keyword evidence="10" id="KW-1185">Reference proteome</keyword>
<comment type="caution">
    <text evidence="9">The sequence shown here is derived from an EMBL/GenBank/DDBJ whole genome shotgun (WGS) entry which is preliminary data.</text>
</comment>
<organism evidence="9 10">
    <name type="scientific">Terrabacter terrigena</name>
    <dbReference type="NCBI Taxonomy" id="574718"/>
    <lineage>
        <taxon>Bacteria</taxon>
        <taxon>Bacillati</taxon>
        <taxon>Actinomycetota</taxon>
        <taxon>Actinomycetes</taxon>
        <taxon>Micrococcales</taxon>
        <taxon>Intrasporangiaceae</taxon>
        <taxon>Terrabacter</taxon>
    </lineage>
</organism>
<feature type="transmembrane region" description="Helical" evidence="7">
    <location>
        <begin position="56"/>
        <end position="86"/>
    </location>
</feature>
<name>A0ABW3MXF6_9MICO</name>
<keyword evidence="4 7" id="KW-0812">Transmembrane</keyword>
<accession>A0ABW3MXF6</accession>
<comment type="similarity">
    <text evidence="2 7">Belongs to the DedA family.</text>
</comment>
<proteinExistence type="inferred from homology"/>
<feature type="transmembrane region" description="Helical" evidence="7">
    <location>
        <begin position="157"/>
        <end position="180"/>
    </location>
</feature>
<evidence type="ECO:0000313" key="9">
    <source>
        <dbReference type="EMBL" id="MFD1054254.1"/>
    </source>
</evidence>
<reference evidence="10" key="1">
    <citation type="journal article" date="2019" name="Int. J. Syst. Evol. Microbiol.">
        <title>The Global Catalogue of Microorganisms (GCM) 10K type strain sequencing project: providing services to taxonomists for standard genome sequencing and annotation.</title>
        <authorList>
            <consortium name="The Broad Institute Genomics Platform"/>
            <consortium name="The Broad Institute Genome Sequencing Center for Infectious Disease"/>
            <person name="Wu L."/>
            <person name="Ma J."/>
        </authorList>
    </citation>
    <scope>NUCLEOTIDE SEQUENCE [LARGE SCALE GENOMIC DNA]</scope>
    <source>
        <strain evidence="10">CCUG 57508</strain>
    </source>
</reference>
<dbReference type="Pfam" id="PF09335">
    <property type="entry name" value="VTT_dom"/>
    <property type="match status" value="1"/>
</dbReference>
<evidence type="ECO:0000256" key="7">
    <source>
        <dbReference type="RuleBase" id="RU367016"/>
    </source>
</evidence>
<dbReference type="PANTHER" id="PTHR30353:SF0">
    <property type="entry name" value="TRANSMEMBRANE PROTEIN"/>
    <property type="match status" value="1"/>
</dbReference>
<dbReference type="InterPro" id="IPR032818">
    <property type="entry name" value="DedA-like"/>
</dbReference>
<keyword evidence="3 7" id="KW-1003">Cell membrane</keyword>
<dbReference type="Proteomes" id="UP001597046">
    <property type="component" value="Unassembled WGS sequence"/>
</dbReference>
<feature type="transmembrane region" description="Helical" evidence="7">
    <location>
        <begin position="192"/>
        <end position="210"/>
    </location>
</feature>